<evidence type="ECO:0000256" key="1">
    <source>
        <dbReference type="ARBA" id="ARBA00000085"/>
    </source>
</evidence>
<dbReference type="CDD" id="cd16922">
    <property type="entry name" value="HATPase_EvgS-ArcB-TorS-like"/>
    <property type="match status" value="1"/>
</dbReference>
<protein>
    <recommendedName>
        <fullName evidence="3">histidine kinase</fullName>
        <ecNumber evidence="3">2.7.13.3</ecNumber>
    </recommendedName>
</protein>
<dbReference type="GO" id="GO:0005524">
    <property type="term" value="F:ATP binding"/>
    <property type="evidence" value="ECO:0007669"/>
    <property type="project" value="UniProtKB-KW"/>
</dbReference>
<feature type="region of interest" description="Disordered" evidence="14">
    <location>
        <begin position="750"/>
        <end position="816"/>
    </location>
</feature>
<sequence>MSLGAKVALVFVAYSLVMLSVLGVLVHRQAYSEHRAVASERLQGAGLAASGFIQDFVAAIARDLRYLANSKPLKNLRTAMVTGADHDDRRFAERMERLLLDFVPTRPAIYQARVIDARTGDELVRVESTGEFGLVAPGPLQNKANRDYVRDLAGLAPGTLYVSDVNLNRENGRIEQPHRPTIRFGTVAPGPDGGPLLLIVLNVSFHSLTFGLEALLGDIAGTMLFNSEGFVIAHPDESLAFDFETGRGTSLTDVLGLDPPRGEAAARGAIVTPPGTADRIVHLRRVSLTPDPDRALILAVSLPGPGVLPAAAGLGDTRLIWLLAGLLAGGVVLFLGVGRLLVTPMRRLLSEIRAYQVGGPGPAPGLHMLDRRDELGALARGLHGMTMRAETQMRTARTAREESQRVFDTAADAMIISTDQGVIEGFNRAAEQTFGWRLQDVIGRRWSALLAPDDAGTLTDDLSQADGPETMADEPGRYRAVRAVRRDGTSFPAALGISDLGQPFRRRFLVILRDMTSEAALDLALSESAAKSRFLANMSHELRTPLNAVTLHAEMIADRAEETDDAELQEDSRLIQRAAEHLLDLINGILDLARIESGRLELVPAAMDLDDFVEDLEVIAETLARKQGNTFRIETEGLPAKVTLDRVRLRQCVLNLVSNAAKFTRSGTITFAMRRAPGALTLRVQDTGQGMEPEEVARVFRMFEQANSYVHGAHGGSGVGLALTQRFVEMMGGTITVESAPGVGTTFEIVVPLPDDGDAAPDPDPEGTHAGAPAPDPSPEVPPPVPAPGCEDDGKSCTKTDCPGRPGCNGGPRRGVLRDRPAVTVADFSATALRCPIELALEQKMPVEVAADLCEGSDCAVLIVEDDLALLGAIGRAVNHFGLAAVKLDNGADALTFLARVRPSILILDLGLPDVSGMQIIRAVKQSPALKDLPIAVVTALDLDREDWLWLQSQCVVVMRKGEFDLENLAEQVLATLRSAQPATAPDRLIRPPGGILVASETEPTS</sequence>
<evidence type="ECO:0000256" key="10">
    <source>
        <dbReference type="ARBA" id="ARBA00022840"/>
    </source>
</evidence>
<comment type="catalytic activity">
    <reaction evidence="1">
        <text>ATP + protein L-histidine = ADP + protein N-phospho-L-histidine.</text>
        <dbReference type="EC" id="2.7.13.3"/>
    </reaction>
</comment>
<dbReference type="Pfam" id="PF00989">
    <property type="entry name" value="PAS"/>
    <property type="match status" value="1"/>
</dbReference>
<evidence type="ECO:0000256" key="2">
    <source>
        <dbReference type="ARBA" id="ARBA00004651"/>
    </source>
</evidence>
<dbReference type="InterPro" id="IPR003661">
    <property type="entry name" value="HisK_dim/P_dom"/>
</dbReference>
<dbReference type="SMART" id="SM00091">
    <property type="entry name" value="PAS"/>
    <property type="match status" value="1"/>
</dbReference>
<keyword evidence="10" id="KW-0067">ATP-binding</keyword>
<evidence type="ECO:0000256" key="14">
    <source>
        <dbReference type="SAM" id="MobiDB-lite"/>
    </source>
</evidence>
<dbReference type="CDD" id="cd00082">
    <property type="entry name" value="HisKA"/>
    <property type="match status" value="1"/>
</dbReference>
<evidence type="ECO:0000256" key="4">
    <source>
        <dbReference type="ARBA" id="ARBA00022475"/>
    </source>
</evidence>
<keyword evidence="9" id="KW-0418">Kinase</keyword>
<dbReference type="PANTHER" id="PTHR43047">
    <property type="entry name" value="TWO-COMPONENT HISTIDINE PROTEIN KINASE"/>
    <property type="match status" value="1"/>
</dbReference>
<dbReference type="InterPro" id="IPR004358">
    <property type="entry name" value="Sig_transdc_His_kin-like_C"/>
</dbReference>
<dbReference type="NCBIfam" id="TIGR00229">
    <property type="entry name" value="sensory_box"/>
    <property type="match status" value="1"/>
</dbReference>
<dbReference type="InterPro" id="IPR035965">
    <property type="entry name" value="PAS-like_dom_sf"/>
</dbReference>
<evidence type="ECO:0000256" key="5">
    <source>
        <dbReference type="ARBA" id="ARBA00022553"/>
    </source>
</evidence>
<accession>A0A7X2D3W2</accession>
<dbReference type="Pfam" id="PF00072">
    <property type="entry name" value="Response_reg"/>
    <property type="match status" value="1"/>
</dbReference>
<feature type="transmembrane region" description="Helical" evidence="15">
    <location>
        <begin position="320"/>
        <end position="342"/>
    </location>
</feature>
<dbReference type="InterPro" id="IPR036890">
    <property type="entry name" value="HATPase_C_sf"/>
</dbReference>
<name>A0A7X2D3W2_9PROT</name>
<dbReference type="SMART" id="SM00388">
    <property type="entry name" value="HisKA"/>
    <property type="match status" value="1"/>
</dbReference>
<evidence type="ECO:0000256" key="7">
    <source>
        <dbReference type="ARBA" id="ARBA00022692"/>
    </source>
</evidence>
<dbReference type="InterPro" id="IPR003660">
    <property type="entry name" value="HAMP_dom"/>
</dbReference>
<evidence type="ECO:0000256" key="15">
    <source>
        <dbReference type="SAM" id="Phobius"/>
    </source>
</evidence>
<gene>
    <name evidence="20" type="ORF">GHC57_11810</name>
</gene>
<evidence type="ECO:0000256" key="6">
    <source>
        <dbReference type="ARBA" id="ARBA00022679"/>
    </source>
</evidence>
<evidence type="ECO:0000259" key="18">
    <source>
        <dbReference type="PROSITE" id="PS50112"/>
    </source>
</evidence>
<dbReference type="InterPro" id="IPR036097">
    <property type="entry name" value="HisK_dim/P_sf"/>
</dbReference>
<dbReference type="InterPro" id="IPR003594">
    <property type="entry name" value="HATPase_dom"/>
</dbReference>
<feature type="compositionally biased region" description="Pro residues" evidence="14">
    <location>
        <begin position="774"/>
        <end position="787"/>
    </location>
</feature>
<evidence type="ECO:0000259" key="17">
    <source>
        <dbReference type="PROSITE" id="PS50110"/>
    </source>
</evidence>
<dbReference type="SMART" id="SM00387">
    <property type="entry name" value="HATPase_c"/>
    <property type="match status" value="1"/>
</dbReference>
<dbReference type="InterPro" id="IPR000014">
    <property type="entry name" value="PAS"/>
</dbReference>
<dbReference type="SMART" id="SM00448">
    <property type="entry name" value="REC"/>
    <property type="match status" value="1"/>
</dbReference>
<keyword evidence="12" id="KW-0902">Two-component regulatory system</keyword>
<evidence type="ECO:0000256" key="3">
    <source>
        <dbReference type="ARBA" id="ARBA00012438"/>
    </source>
</evidence>
<feature type="compositionally biased region" description="Acidic residues" evidence="14">
    <location>
        <begin position="755"/>
        <end position="765"/>
    </location>
</feature>
<dbReference type="EMBL" id="WIVE01000035">
    <property type="protein sequence ID" value="MQX37206.1"/>
    <property type="molecule type" value="Genomic_DNA"/>
</dbReference>
<reference evidence="20 21" key="1">
    <citation type="submission" date="2019-10" db="EMBL/GenBank/DDBJ databases">
        <title>Draft whole-genome sequence of the purple nonsulfur photosynthetic bacterium Roseospira navarrensis DSM 15114.</title>
        <authorList>
            <person name="Kyndt J.A."/>
            <person name="Meyer T.E."/>
        </authorList>
    </citation>
    <scope>NUCLEOTIDE SEQUENCE [LARGE SCALE GENOMIC DNA]</scope>
    <source>
        <strain evidence="20 21">DSM 15114</strain>
    </source>
</reference>
<dbReference type="PROSITE" id="PS50110">
    <property type="entry name" value="RESPONSE_REGULATORY"/>
    <property type="match status" value="1"/>
</dbReference>
<dbReference type="InterPro" id="IPR011006">
    <property type="entry name" value="CheY-like_superfamily"/>
</dbReference>
<evidence type="ECO:0000256" key="8">
    <source>
        <dbReference type="ARBA" id="ARBA00022741"/>
    </source>
</evidence>
<dbReference type="Pfam" id="PF02518">
    <property type="entry name" value="HATPase_c"/>
    <property type="match status" value="1"/>
</dbReference>
<dbReference type="PROSITE" id="PS50112">
    <property type="entry name" value="PAS"/>
    <property type="match status" value="1"/>
</dbReference>
<dbReference type="GO" id="GO:0000155">
    <property type="term" value="F:phosphorelay sensor kinase activity"/>
    <property type="evidence" value="ECO:0007669"/>
    <property type="project" value="InterPro"/>
</dbReference>
<dbReference type="SUPFAM" id="SSF47384">
    <property type="entry name" value="Homodimeric domain of signal transducing histidine kinase"/>
    <property type="match status" value="1"/>
</dbReference>
<dbReference type="CDD" id="cd00156">
    <property type="entry name" value="REC"/>
    <property type="match status" value="1"/>
</dbReference>
<dbReference type="SUPFAM" id="SSF103190">
    <property type="entry name" value="Sensory domain-like"/>
    <property type="match status" value="1"/>
</dbReference>
<comment type="subcellular location">
    <subcellularLocation>
        <location evidence="2">Cell membrane</location>
        <topology evidence="2">Multi-pass membrane protein</topology>
    </subcellularLocation>
</comment>
<organism evidence="20 21">
    <name type="scientific">Roseospira navarrensis</name>
    <dbReference type="NCBI Taxonomy" id="140058"/>
    <lineage>
        <taxon>Bacteria</taxon>
        <taxon>Pseudomonadati</taxon>
        <taxon>Pseudomonadota</taxon>
        <taxon>Alphaproteobacteria</taxon>
        <taxon>Rhodospirillales</taxon>
        <taxon>Rhodospirillaceae</taxon>
        <taxon>Roseospira</taxon>
    </lineage>
</organism>
<dbReference type="InterPro" id="IPR013767">
    <property type="entry name" value="PAS_fold"/>
</dbReference>
<dbReference type="AlphaFoldDB" id="A0A7X2D3W2"/>
<feature type="domain" description="HAMP" evidence="19">
    <location>
        <begin position="339"/>
        <end position="394"/>
    </location>
</feature>
<comment type="caution">
    <text evidence="20">The sequence shown here is derived from an EMBL/GenBank/DDBJ whole genome shotgun (WGS) entry which is preliminary data.</text>
</comment>
<dbReference type="CDD" id="cd00130">
    <property type="entry name" value="PAS"/>
    <property type="match status" value="1"/>
</dbReference>
<keyword evidence="11 15" id="KW-1133">Transmembrane helix</keyword>
<dbReference type="GO" id="GO:0005886">
    <property type="term" value="C:plasma membrane"/>
    <property type="evidence" value="ECO:0007669"/>
    <property type="project" value="UniProtKB-SubCell"/>
</dbReference>
<evidence type="ECO:0000256" key="9">
    <source>
        <dbReference type="ARBA" id="ARBA00022777"/>
    </source>
</evidence>
<keyword evidence="4" id="KW-1003">Cell membrane</keyword>
<feature type="modified residue" description="4-aspartylphosphate" evidence="13">
    <location>
        <position position="909"/>
    </location>
</feature>
<dbReference type="EC" id="2.7.13.3" evidence="3"/>
<feature type="transmembrane region" description="Helical" evidence="15">
    <location>
        <begin position="6"/>
        <end position="26"/>
    </location>
</feature>
<dbReference type="Pfam" id="PF00512">
    <property type="entry name" value="HisKA"/>
    <property type="match status" value="1"/>
</dbReference>
<dbReference type="SUPFAM" id="SSF52172">
    <property type="entry name" value="CheY-like"/>
    <property type="match status" value="1"/>
</dbReference>
<dbReference type="SUPFAM" id="SSF55785">
    <property type="entry name" value="PYP-like sensor domain (PAS domain)"/>
    <property type="match status" value="1"/>
</dbReference>
<evidence type="ECO:0000313" key="21">
    <source>
        <dbReference type="Proteomes" id="UP000434582"/>
    </source>
</evidence>
<evidence type="ECO:0000256" key="11">
    <source>
        <dbReference type="ARBA" id="ARBA00022989"/>
    </source>
</evidence>
<feature type="domain" description="Response regulatory" evidence="17">
    <location>
        <begin position="860"/>
        <end position="974"/>
    </location>
</feature>
<keyword evidence="6" id="KW-0808">Transferase</keyword>
<dbReference type="Gene3D" id="3.30.450.20">
    <property type="entry name" value="PAS domain"/>
    <property type="match status" value="2"/>
</dbReference>
<dbReference type="Gene3D" id="1.10.287.130">
    <property type="match status" value="1"/>
</dbReference>
<proteinExistence type="predicted"/>
<evidence type="ECO:0000313" key="20">
    <source>
        <dbReference type="EMBL" id="MQX37206.1"/>
    </source>
</evidence>
<dbReference type="GO" id="GO:0006355">
    <property type="term" value="P:regulation of DNA-templated transcription"/>
    <property type="evidence" value="ECO:0007669"/>
    <property type="project" value="InterPro"/>
</dbReference>
<evidence type="ECO:0000259" key="19">
    <source>
        <dbReference type="PROSITE" id="PS50885"/>
    </source>
</evidence>
<dbReference type="PRINTS" id="PR00344">
    <property type="entry name" value="BCTRLSENSOR"/>
</dbReference>
<dbReference type="PROSITE" id="PS50109">
    <property type="entry name" value="HIS_KIN"/>
    <property type="match status" value="1"/>
</dbReference>
<dbReference type="SUPFAM" id="SSF55874">
    <property type="entry name" value="ATPase domain of HSP90 chaperone/DNA topoisomerase II/histidine kinase"/>
    <property type="match status" value="1"/>
</dbReference>
<dbReference type="InterPro" id="IPR001789">
    <property type="entry name" value="Sig_transdc_resp-reg_receiver"/>
</dbReference>
<dbReference type="Gene3D" id="3.40.50.2300">
    <property type="match status" value="1"/>
</dbReference>
<dbReference type="Gene3D" id="3.30.565.10">
    <property type="entry name" value="Histidine kinase-like ATPase, C-terminal domain"/>
    <property type="match status" value="1"/>
</dbReference>
<evidence type="ECO:0000256" key="12">
    <source>
        <dbReference type="ARBA" id="ARBA00023012"/>
    </source>
</evidence>
<feature type="domain" description="PAS" evidence="18">
    <location>
        <begin position="399"/>
        <end position="465"/>
    </location>
</feature>
<keyword evidence="8" id="KW-0547">Nucleotide-binding</keyword>
<keyword evidence="7 15" id="KW-0812">Transmembrane</keyword>
<dbReference type="RefSeq" id="WP_211369182.1">
    <property type="nucleotide sequence ID" value="NZ_WIVE01000035.1"/>
</dbReference>
<keyword evidence="15" id="KW-0472">Membrane</keyword>
<feature type="domain" description="Histidine kinase" evidence="16">
    <location>
        <begin position="537"/>
        <end position="755"/>
    </location>
</feature>
<evidence type="ECO:0000259" key="16">
    <source>
        <dbReference type="PROSITE" id="PS50109"/>
    </source>
</evidence>
<dbReference type="PROSITE" id="PS50885">
    <property type="entry name" value="HAMP"/>
    <property type="match status" value="1"/>
</dbReference>
<evidence type="ECO:0000256" key="13">
    <source>
        <dbReference type="PROSITE-ProRule" id="PRU00169"/>
    </source>
</evidence>
<keyword evidence="21" id="KW-1185">Reference proteome</keyword>
<dbReference type="InterPro" id="IPR005467">
    <property type="entry name" value="His_kinase_dom"/>
</dbReference>
<keyword evidence="5 13" id="KW-0597">Phosphoprotein</keyword>
<dbReference type="InterPro" id="IPR029151">
    <property type="entry name" value="Sensor-like_sf"/>
</dbReference>
<dbReference type="Proteomes" id="UP000434582">
    <property type="component" value="Unassembled WGS sequence"/>
</dbReference>